<accession>U5N9U8</accession>
<dbReference type="eggNOG" id="COG1087">
    <property type="taxonomic scope" value="Bacteria"/>
</dbReference>
<dbReference type="GO" id="GO:0003978">
    <property type="term" value="F:UDP-glucose 4-epimerase activity"/>
    <property type="evidence" value="ECO:0007669"/>
    <property type="project" value="UniProtKB-UniRule"/>
</dbReference>
<feature type="domain" description="NAD(P)-binding" evidence="10">
    <location>
        <begin position="4"/>
        <end position="323"/>
    </location>
</feature>
<organism evidence="11 12">
    <name type="scientific">Candidatus Symbiobacter mobilis CR</name>
    <dbReference type="NCBI Taxonomy" id="946483"/>
    <lineage>
        <taxon>Bacteria</taxon>
        <taxon>Pseudomonadati</taxon>
        <taxon>Pseudomonadota</taxon>
        <taxon>Betaproteobacteria</taxon>
        <taxon>Burkholderiales</taxon>
        <taxon>Comamonadaceae</taxon>
    </lineage>
</organism>
<comment type="similarity">
    <text evidence="4 9">Belongs to the NAD(P)-dependent epimerase/dehydratase family.</text>
</comment>
<dbReference type="PRINTS" id="PR01713">
    <property type="entry name" value="NUCEPIMERASE"/>
</dbReference>
<dbReference type="GO" id="GO:0005829">
    <property type="term" value="C:cytosol"/>
    <property type="evidence" value="ECO:0007669"/>
    <property type="project" value="TreeGrafter"/>
</dbReference>
<evidence type="ECO:0000256" key="9">
    <source>
        <dbReference type="RuleBase" id="RU366046"/>
    </source>
</evidence>
<evidence type="ECO:0000256" key="7">
    <source>
        <dbReference type="ARBA" id="ARBA00023027"/>
    </source>
</evidence>
<evidence type="ECO:0000313" key="12">
    <source>
        <dbReference type="Proteomes" id="UP000017184"/>
    </source>
</evidence>
<evidence type="ECO:0000256" key="2">
    <source>
        <dbReference type="ARBA" id="ARBA00001911"/>
    </source>
</evidence>
<dbReference type="STRING" id="946483.Cenrod_0850"/>
<comment type="cofactor">
    <cofactor evidence="2 9">
        <name>NAD(+)</name>
        <dbReference type="ChEBI" id="CHEBI:57540"/>
    </cofactor>
</comment>
<evidence type="ECO:0000256" key="5">
    <source>
        <dbReference type="ARBA" id="ARBA00013189"/>
    </source>
</evidence>
<evidence type="ECO:0000256" key="8">
    <source>
        <dbReference type="ARBA" id="ARBA00023235"/>
    </source>
</evidence>
<keyword evidence="12" id="KW-1185">Reference proteome</keyword>
<evidence type="ECO:0000256" key="6">
    <source>
        <dbReference type="ARBA" id="ARBA00018569"/>
    </source>
</evidence>
<dbReference type="OrthoDB" id="9803010at2"/>
<dbReference type="HOGENOM" id="CLU_007383_1_10_4"/>
<evidence type="ECO:0000256" key="3">
    <source>
        <dbReference type="ARBA" id="ARBA00004947"/>
    </source>
</evidence>
<evidence type="ECO:0000313" key="11">
    <source>
        <dbReference type="EMBL" id="AGX86954.1"/>
    </source>
</evidence>
<keyword evidence="9" id="KW-0119">Carbohydrate metabolism</keyword>
<dbReference type="PATRIC" id="fig|946483.4.peg.851"/>
<dbReference type="PANTHER" id="PTHR43725:SF47">
    <property type="entry name" value="UDP-GLUCOSE 4-EPIMERASE"/>
    <property type="match status" value="1"/>
</dbReference>
<dbReference type="KEGG" id="cbx:Cenrod_0850"/>
<dbReference type="InterPro" id="IPR036291">
    <property type="entry name" value="NAD(P)-bd_dom_sf"/>
</dbReference>
<comment type="catalytic activity">
    <reaction evidence="1 9">
        <text>UDP-alpha-D-glucose = UDP-alpha-D-galactose</text>
        <dbReference type="Rhea" id="RHEA:22168"/>
        <dbReference type="ChEBI" id="CHEBI:58885"/>
        <dbReference type="ChEBI" id="CHEBI:66914"/>
        <dbReference type="EC" id="5.1.3.2"/>
    </reaction>
</comment>
<dbReference type="EC" id="5.1.3.2" evidence="5 9"/>
<evidence type="ECO:0000256" key="1">
    <source>
        <dbReference type="ARBA" id="ARBA00000083"/>
    </source>
</evidence>
<name>U5N9U8_9BURK</name>
<sequence>MNILLTGGTGYIGSHTAVVLAQAGHQIVLLDNLSNSDISVLARVKALTRSHIAFVHGDVRNQELVHKVLMDHHIDAVIHFAGVKAVGESVEQPLRYYDINVGGTLSLLKAMRHARVFTLVFSSSSTVYGNPQYLPIDEDHPTRCTNPYGRSKLHVEEMLADLAAADPHWRIALLRYFNPIGAHDSGLIGEDPNDIPNNLVPYIARVAAGKLECLRVFGNDYPTPDGTGVRDYIHVVDLAEGHMAALQALARTNQSLHVYNLGTGQGYSVLEVVRAFEQASGKTIPYHIAPRRAGDIATCYAQAARAEAALGWKAQRTLQDMCASAWKFQASLVLE</sequence>
<comment type="pathway">
    <text evidence="3 9">Carbohydrate metabolism; galactose metabolism.</text>
</comment>
<evidence type="ECO:0000256" key="4">
    <source>
        <dbReference type="ARBA" id="ARBA00007637"/>
    </source>
</evidence>
<dbReference type="InterPro" id="IPR005886">
    <property type="entry name" value="UDP_G4E"/>
</dbReference>
<dbReference type="RefSeq" id="WP_022771774.1">
    <property type="nucleotide sequence ID" value="NC_022576.1"/>
</dbReference>
<reference evidence="11 12" key="1">
    <citation type="journal article" date="2013" name="Genome Biol.">
        <title>Genomic analysis reveals key aspects of prokaryotic symbiosis in the phototrophic consortium "Chlorochromatium aggregatum".</title>
        <authorList>
            <person name="Liu Z."/>
            <person name="Muller J."/>
            <person name="Li T."/>
            <person name="Alvey R.M."/>
            <person name="Vogl K."/>
            <person name="Frigaard N.U."/>
            <person name="Rockwell N.C."/>
            <person name="Boyd E.S."/>
            <person name="Tomsho L.P."/>
            <person name="Schuster S.C."/>
            <person name="Henke P."/>
            <person name="Rohde M."/>
            <person name="Overmann J."/>
            <person name="Bryant D.A."/>
        </authorList>
    </citation>
    <scope>NUCLEOTIDE SEQUENCE [LARGE SCALE GENOMIC DNA]</scope>
    <source>
        <strain evidence="11">CR</strain>
    </source>
</reference>
<protein>
    <recommendedName>
        <fullName evidence="6 9">UDP-glucose 4-epimerase</fullName>
        <ecNumber evidence="5 9">5.1.3.2</ecNumber>
    </recommendedName>
</protein>
<proteinExistence type="inferred from homology"/>
<evidence type="ECO:0000259" key="10">
    <source>
        <dbReference type="Pfam" id="PF16363"/>
    </source>
</evidence>
<keyword evidence="7 9" id="KW-0520">NAD</keyword>
<dbReference type="UniPathway" id="UPA00214"/>
<comment type="subunit">
    <text evidence="9">Homodimer.</text>
</comment>
<keyword evidence="8 9" id="KW-0413">Isomerase</keyword>
<dbReference type="NCBIfam" id="NF007956">
    <property type="entry name" value="PRK10675.1"/>
    <property type="match status" value="1"/>
</dbReference>
<gene>
    <name evidence="11" type="primary">galE</name>
    <name evidence="11" type="ORF">Cenrod_0850</name>
</gene>
<dbReference type="EMBL" id="CP004885">
    <property type="protein sequence ID" value="AGX86954.1"/>
    <property type="molecule type" value="Genomic_DNA"/>
</dbReference>
<dbReference type="Proteomes" id="UP000017184">
    <property type="component" value="Chromosome"/>
</dbReference>
<dbReference type="NCBIfam" id="TIGR01179">
    <property type="entry name" value="galE"/>
    <property type="match status" value="1"/>
</dbReference>
<dbReference type="Gene3D" id="3.90.25.10">
    <property type="entry name" value="UDP-galactose 4-epimerase, domain 1"/>
    <property type="match status" value="1"/>
</dbReference>
<dbReference type="Gene3D" id="3.40.50.720">
    <property type="entry name" value="NAD(P)-binding Rossmann-like Domain"/>
    <property type="match status" value="1"/>
</dbReference>
<dbReference type="AlphaFoldDB" id="U5N9U8"/>
<dbReference type="SUPFAM" id="SSF51735">
    <property type="entry name" value="NAD(P)-binding Rossmann-fold domains"/>
    <property type="match status" value="1"/>
</dbReference>
<dbReference type="Pfam" id="PF16363">
    <property type="entry name" value="GDP_Man_Dehyd"/>
    <property type="match status" value="1"/>
</dbReference>
<dbReference type="GO" id="GO:0006012">
    <property type="term" value="P:galactose metabolic process"/>
    <property type="evidence" value="ECO:0007669"/>
    <property type="project" value="UniProtKB-UniPathway"/>
</dbReference>
<dbReference type="PANTHER" id="PTHR43725">
    <property type="entry name" value="UDP-GLUCOSE 4-EPIMERASE"/>
    <property type="match status" value="1"/>
</dbReference>
<dbReference type="CDD" id="cd05247">
    <property type="entry name" value="UDP_G4E_1_SDR_e"/>
    <property type="match status" value="1"/>
</dbReference>
<dbReference type="InterPro" id="IPR016040">
    <property type="entry name" value="NAD(P)-bd_dom"/>
</dbReference>